<dbReference type="RefSeq" id="WP_008058364.1">
    <property type="nucleotide sequence ID" value="NZ_AFHG01000029.1"/>
</dbReference>
<dbReference type="InterPro" id="IPR014710">
    <property type="entry name" value="RmlC-like_jellyroll"/>
</dbReference>
<dbReference type="InterPro" id="IPR000595">
    <property type="entry name" value="cNMP-bd_dom"/>
</dbReference>
<dbReference type="Pfam" id="PF01740">
    <property type="entry name" value="STAS"/>
    <property type="match status" value="1"/>
</dbReference>
<dbReference type="InterPro" id="IPR036513">
    <property type="entry name" value="STAS_dom_sf"/>
</dbReference>
<evidence type="ECO:0000313" key="8">
    <source>
        <dbReference type="EMBL" id="EGK73255.1"/>
    </source>
</evidence>
<keyword evidence="4 5" id="KW-0472">Membrane</keyword>
<feature type="transmembrane region" description="Helical" evidence="5">
    <location>
        <begin position="102"/>
        <end position="125"/>
    </location>
</feature>
<feature type="domain" description="Cyclic nucleotide-binding" evidence="6">
    <location>
        <begin position="599"/>
        <end position="720"/>
    </location>
</feature>
<feature type="transmembrane region" description="Helical" evidence="5">
    <location>
        <begin position="200"/>
        <end position="220"/>
    </location>
</feature>
<dbReference type="Gene3D" id="3.30.750.24">
    <property type="entry name" value="STAS domain"/>
    <property type="match status" value="1"/>
</dbReference>
<evidence type="ECO:0000256" key="5">
    <source>
        <dbReference type="SAM" id="Phobius"/>
    </source>
</evidence>
<dbReference type="EMBL" id="AFHG01000029">
    <property type="protein sequence ID" value="EGK73255.1"/>
    <property type="molecule type" value="Genomic_DNA"/>
</dbReference>
<dbReference type="PANTHER" id="PTHR43310:SF1">
    <property type="entry name" value="SULFATE TRANSPORTER YBAR-RELATED"/>
    <property type="match status" value="1"/>
</dbReference>
<feature type="transmembrane region" description="Helical" evidence="5">
    <location>
        <begin position="302"/>
        <end position="322"/>
    </location>
</feature>
<feature type="transmembrane region" description="Helical" evidence="5">
    <location>
        <begin position="46"/>
        <end position="68"/>
    </location>
</feature>
<proteinExistence type="predicted"/>
<dbReference type="Pfam" id="PF00027">
    <property type="entry name" value="cNMP_binding"/>
    <property type="match status" value="1"/>
</dbReference>
<keyword evidence="9" id="KW-1185">Reference proteome</keyword>
<dbReference type="GO" id="GO:0016020">
    <property type="term" value="C:membrane"/>
    <property type="evidence" value="ECO:0007669"/>
    <property type="project" value="UniProtKB-SubCell"/>
</dbReference>
<evidence type="ECO:0000256" key="4">
    <source>
        <dbReference type="ARBA" id="ARBA00023136"/>
    </source>
</evidence>
<evidence type="ECO:0000259" key="6">
    <source>
        <dbReference type="PROSITE" id="PS50042"/>
    </source>
</evidence>
<name>F5R8F2_METUF</name>
<feature type="transmembrane region" description="Helical" evidence="5">
    <location>
        <begin position="173"/>
        <end position="193"/>
    </location>
</feature>
<dbReference type="SUPFAM" id="SSF51206">
    <property type="entry name" value="cAMP-binding domain-like"/>
    <property type="match status" value="1"/>
</dbReference>
<dbReference type="eggNOG" id="COG0664">
    <property type="taxonomic scope" value="Bacteria"/>
</dbReference>
<dbReference type="SUPFAM" id="SSF52091">
    <property type="entry name" value="SpoIIaa-like"/>
    <property type="match status" value="1"/>
</dbReference>
<dbReference type="PROSITE" id="PS50042">
    <property type="entry name" value="CNMP_BINDING_3"/>
    <property type="match status" value="1"/>
</dbReference>
<feature type="transmembrane region" description="Helical" evidence="5">
    <location>
        <begin position="132"/>
        <end position="153"/>
    </location>
</feature>
<dbReference type="SMART" id="SM00100">
    <property type="entry name" value="cNMP"/>
    <property type="match status" value="1"/>
</dbReference>
<feature type="transmembrane region" description="Helical" evidence="5">
    <location>
        <begin position="20"/>
        <end position="39"/>
    </location>
</feature>
<dbReference type="InterPro" id="IPR052706">
    <property type="entry name" value="Membrane-Transporter-like"/>
</dbReference>
<dbReference type="AlphaFoldDB" id="F5R8F2"/>
<dbReference type="CDD" id="cd07042">
    <property type="entry name" value="STAS_SulP_like_sulfate_transporter"/>
    <property type="match status" value="1"/>
</dbReference>
<reference evidence="8 9" key="1">
    <citation type="journal article" date="2011" name="J. Bacteriol.">
        <title>Genome sequence of Methyloversatilis universalis FAM5T, a methylotrophic representative of the order Rhodocyclales.</title>
        <authorList>
            <person name="Kittichotirat W."/>
            <person name="Good N.M."/>
            <person name="Hall R."/>
            <person name="Bringel F."/>
            <person name="Lajus A."/>
            <person name="Medigue C."/>
            <person name="Smalley N.E."/>
            <person name="Beck D."/>
            <person name="Bumgarner R."/>
            <person name="Vuilleumier S."/>
            <person name="Kalyuzhnaya M.G."/>
        </authorList>
    </citation>
    <scope>NUCLEOTIDE SEQUENCE [LARGE SCALE GENOMIC DNA]</scope>
    <source>
        <strain evidence="9">ATCC BAA-1314 / JCM 13912 / FAM5</strain>
    </source>
</reference>
<keyword evidence="2 5" id="KW-0812">Transmembrane</keyword>
<dbReference type="TCDB" id="2.A.53.3.5">
    <property type="family name" value="the sulfate permease (sulp) family"/>
</dbReference>
<dbReference type="Gene3D" id="2.60.120.10">
    <property type="entry name" value="Jelly Rolls"/>
    <property type="match status" value="1"/>
</dbReference>
<dbReference type="InterPro" id="IPR018490">
    <property type="entry name" value="cNMP-bd_dom_sf"/>
</dbReference>
<dbReference type="InterPro" id="IPR011547">
    <property type="entry name" value="SLC26A/SulP_dom"/>
</dbReference>
<dbReference type="CDD" id="cd00038">
    <property type="entry name" value="CAP_ED"/>
    <property type="match status" value="1"/>
</dbReference>
<organism evidence="8 9">
    <name type="scientific">Methyloversatilis universalis (strain ATCC BAA-1314 / DSM 25237 / JCM 13912 / CCUG 52030 / FAM5)</name>
    <dbReference type="NCBI Taxonomy" id="1000565"/>
    <lineage>
        <taxon>Bacteria</taxon>
        <taxon>Pseudomonadati</taxon>
        <taxon>Pseudomonadota</taxon>
        <taxon>Betaproteobacteria</taxon>
        <taxon>Nitrosomonadales</taxon>
        <taxon>Sterolibacteriaceae</taxon>
        <taxon>Methyloversatilis</taxon>
    </lineage>
</organism>
<sequence>MHEDDTPGTRAALIGDAWGGFSAMLVALPAAIAFGVTVFAPFGGTLAAEGAIAGIFGAIFLGILAPLFGGRSLGVSAPSAPAAAVLAAFAGELAHQGLADTVLLQLGLIVFLAGVLQIVLGFAGVGRLIKFVPYPVVSGFLSAVGLILIGGQLPRLLGAPAGVSLSDALLHPGGWSGHSLLVGAVAAGVMVAVPKRRGAIPVAILALLAGIAAYFTLSLVDPALRMLEGNRLLIGELGDDDRSVADMLQRHAFLLHGFTLQQLLQVLAPALTLAALLSIDTLKTGLVVETMTAVRLDPDRELIGQGVGNLASALVGGLAGSATLGPSLVNVSSGASSWRSSLLAGVFSLLALFVLAPLIAWVPVAALAGILIVLGARMIDRRGLAFFFAPDTRLDFAVIVVVVLVALSANLVAASAAGVGFSILLFIREQTRSSVVRSRIEGREIFSRRAGAPVPADAGDANADEGEVVVFELQGSLFFGTASQLQSALEPEIGNRRFLILSMRRVQSLDVTATHVLEQIKDRLEQRDAYLVFCDIPKGLPSGLKMKRFLKETGVVRPSEKAVAFRQLDEALDWVEAQQMSHDASGRAAAALALRDMPALVGCSPAALAALEAAVEPRAVKSGKRVLKSGADGEALFFVSRGLVRVSVPIHKKTQSYHLATCGPGELVGDMGFVEGGLYGMDALALTDVEVFALPRARFDALAAEHGELAVALLRQLTRSLAARLHTAVGEVQALRG</sequence>
<feature type="transmembrane region" description="Helical" evidence="5">
    <location>
        <begin position="396"/>
        <end position="427"/>
    </location>
</feature>
<accession>F5R8F2</accession>
<dbReference type="PROSITE" id="PS50801">
    <property type="entry name" value="STAS"/>
    <property type="match status" value="1"/>
</dbReference>
<evidence type="ECO:0000256" key="1">
    <source>
        <dbReference type="ARBA" id="ARBA00004141"/>
    </source>
</evidence>
<evidence type="ECO:0000256" key="3">
    <source>
        <dbReference type="ARBA" id="ARBA00022989"/>
    </source>
</evidence>
<evidence type="ECO:0000259" key="7">
    <source>
        <dbReference type="PROSITE" id="PS50801"/>
    </source>
</evidence>
<dbReference type="PANTHER" id="PTHR43310">
    <property type="entry name" value="SULFATE TRANSPORTER YBAR-RELATED"/>
    <property type="match status" value="1"/>
</dbReference>
<dbReference type="eggNOG" id="COG0659">
    <property type="taxonomic scope" value="Bacteria"/>
</dbReference>
<comment type="caution">
    <text evidence="8">The sequence shown here is derived from an EMBL/GenBank/DDBJ whole genome shotgun (WGS) entry which is preliminary data.</text>
</comment>
<dbReference type="Pfam" id="PF00916">
    <property type="entry name" value="Sulfate_transp"/>
    <property type="match status" value="1"/>
</dbReference>
<feature type="transmembrane region" description="Helical" evidence="5">
    <location>
        <begin position="342"/>
        <end position="375"/>
    </location>
</feature>
<protein>
    <submittedName>
        <fullName evidence="8">Sulfate permease and related transporter</fullName>
    </submittedName>
</protein>
<gene>
    <name evidence="8" type="ORF">METUNv1_00428</name>
</gene>
<dbReference type="STRING" id="1000565.METUNv1_00428"/>
<feature type="transmembrane region" description="Helical" evidence="5">
    <location>
        <begin position="263"/>
        <end position="282"/>
    </location>
</feature>
<evidence type="ECO:0000313" key="9">
    <source>
        <dbReference type="Proteomes" id="UP000005019"/>
    </source>
</evidence>
<dbReference type="InterPro" id="IPR002645">
    <property type="entry name" value="STAS_dom"/>
</dbReference>
<keyword evidence="3 5" id="KW-1133">Transmembrane helix</keyword>
<comment type="subcellular location">
    <subcellularLocation>
        <location evidence="1">Membrane</location>
        <topology evidence="1">Multi-pass membrane protein</topology>
    </subcellularLocation>
</comment>
<evidence type="ECO:0000256" key="2">
    <source>
        <dbReference type="ARBA" id="ARBA00022692"/>
    </source>
</evidence>
<feature type="domain" description="STAS" evidence="7">
    <location>
        <begin position="468"/>
        <end position="575"/>
    </location>
</feature>
<dbReference type="Proteomes" id="UP000005019">
    <property type="component" value="Unassembled WGS sequence"/>
</dbReference>